<gene>
    <name evidence="5" type="ORF">Vbra_489</name>
</gene>
<dbReference type="InterPro" id="IPR002885">
    <property type="entry name" value="PPR_rpt"/>
</dbReference>
<dbReference type="Pfam" id="PF13041">
    <property type="entry name" value="PPR_2"/>
    <property type="match status" value="1"/>
</dbReference>
<feature type="compositionally biased region" description="Pro residues" evidence="3">
    <location>
        <begin position="783"/>
        <end position="794"/>
    </location>
</feature>
<evidence type="ECO:0000256" key="1">
    <source>
        <dbReference type="ARBA" id="ARBA00022737"/>
    </source>
</evidence>
<feature type="repeat" description="PPR" evidence="2">
    <location>
        <begin position="202"/>
        <end position="236"/>
    </location>
</feature>
<keyword evidence="6" id="KW-1185">Reference proteome</keyword>
<evidence type="ECO:0000256" key="3">
    <source>
        <dbReference type="SAM" id="MobiDB-lite"/>
    </source>
</evidence>
<feature type="compositionally biased region" description="Basic and acidic residues" evidence="3">
    <location>
        <begin position="625"/>
        <end position="642"/>
    </location>
</feature>
<evidence type="ECO:0000313" key="6">
    <source>
        <dbReference type="Proteomes" id="UP000041254"/>
    </source>
</evidence>
<dbReference type="PROSITE" id="PS51375">
    <property type="entry name" value="PPR"/>
    <property type="match status" value="2"/>
</dbReference>
<dbReference type="InterPro" id="IPR011990">
    <property type="entry name" value="TPR-like_helical_dom_sf"/>
</dbReference>
<feature type="region of interest" description="Disordered" evidence="3">
    <location>
        <begin position="99"/>
        <end position="130"/>
    </location>
</feature>
<dbReference type="EMBL" id="CDMY01000473">
    <property type="protein sequence ID" value="CEM15885.1"/>
    <property type="molecule type" value="Genomic_DNA"/>
</dbReference>
<dbReference type="OrthoDB" id="418335at2759"/>
<evidence type="ECO:0000313" key="5">
    <source>
        <dbReference type="EMBL" id="CEM15885.1"/>
    </source>
</evidence>
<dbReference type="STRING" id="1169540.A0A0G4FNW7"/>
<sequence length="816" mass="88249">MSLFIASGASVLTHHFPNAVAAFLEAPASNALLRHCPSSSLLRVRRHRDALRATNGTDAVLAPPSDTDTDTPTSVDIDATLTGLKTSLRRYGGEIIQPNTPGVIQAYDDKGNDDGAGGREEEQPFDEDGLREEVLGASGGLSLTDVARERRGVNEAPAGAAGGGGPAGNDTAAGGEEYLSPMGLDWERAFSLVDEQQEIDPMLVAFNAALSAFDRQGRGKEAMEAVKEMWSVGVKPDMVTYTAAMSACCKAHMPQEVKQLQEWMSAQALKPDVVIYNIMLESATHDNDWVGAASLYEEMKKDPTLEPTELSYLHILTVMDRAERPDLAIQYLTDYQAAFHRMTPAVLNAVLSSLAKSGWLTEAMDIWQRVVGGDGETADATTYRLMLIACVNARSPDMAEEIWEGFQTSQHWAQRDASHFLYALRAAAIGGDFERAYELMSGMQDHGLQAAISHFEALIQACREAGEWRGALQALRRLSAARMPPTPAMYEDVMAACARVGDWEPLLGIFSEMTKSSGLSPTPLTVHYALDACFRLDYARDAGQLVQTAHERRLTLLPSTLTLIDKWRERSPDVLSDDIMPPQLLEAQRRRRIGGGGAGPQPMPPSPSPSQPEPAARSTPPEMTQGDRRDERGPPRQPERPQMRPAAPPQPPPPRPSRLPPPAAAPLIRPTMSLPSPPPQPMPGIERRTEEPPATTPGVSEGEGGDALTELERMLARAKMGQPLGPMSAPPSGDDKSAPSGGGGGADEWERQLDDLVAQAAQETRNEMLRQKEEARKGSGEEPPSPPPQPPPAAVPDGAMDVHRDPAARLRFPRLG</sequence>
<dbReference type="InParanoid" id="A0A0G4FNW7"/>
<dbReference type="Pfam" id="PF17177">
    <property type="entry name" value="PPR_long"/>
    <property type="match status" value="1"/>
</dbReference>
<accession>A0A0G4FNW7</accession>
<feature type="compositionally biased region" description="Pro residues" evidence="3">
    <location>
        <begin position="601"/>
        <end position="612"/>
    </location>
</feature>
<dbReference type="VEuPathDB" id="CryptoDB:Vbra_489"/>
<proteinExistence type="predicted"/>
<organism evidence="5 6">
    <name type="scientific">Vitrella brassicaformis (strain CCMP3155)</name>
    <dbReference type="NCBI Taxonomy" id="1169540"/>
    <lineage>
        <taxon>Eukaryota</taxon>
        <taxon>Sar</taxon>
        <taxon>Alveolata</taxon>
        <taxon>Colpodellida</taxon>
        <taxon>Vitrellaceae</taxon>
        <taxon>Vitrella</taxon>
    </lineage>
</organism>
<feature type="compositionally biased region" description="Basic and acidic residues" evidence="3">
    <location>
        <begin position="764"/>
        <end position="780"/>
    </location>
</feature>
<evidence type="ECO:0000256" key="2">
    <source>
        <dbReference type="PROSITE-ProRule" id="PRU00708"/>
    </source>
</evidence>
<reference evidence="5 6" key="1">
    <citation type="submission" date="2014-11" db="EMBL/GenBank/DDBJ databases">
        <authorList>
            <person name="Zhu J."/>
            <person name="Qi W."/>
            <person name="Song R."/>
        </authorList>
    </citation>
    <scope>NUCLEOTIDE SEQUENCE [LARGE SCALE GENOMIC DNA]</scope>
</reference>
<dbReference type="OMA" id="NERTFAH"/>
<name>A0A0G4FNW7_VITBC</name>
<feature type="compositionally biased region" description="Low complexity" evidence="3">
    <location>
        <begin position="665"/>
        <end position="674"/>
    </location>
</feature>
<dbReference type="PANTHER" id="PTHR47447">
    <property type="entry name" value="OS03G0856100 PROTEIN"/>
    <property type="match status" value="1"/>
</dbReference>
<dbReference type="InterPro" id="IPR033443">
    <property type="entry name" value="PROP1-like_PPR_dom"/>
</dbReference>
<protein>
    <recommendedName>
        <fullName evidence="4">PROP1-like PPR domain-containing protein</fullName>
    </recommendedName>
</protein>
<feature type="compositionally biased region" description="Pro residues" evidence="3">
    <location>
        <begin position="646"/>
        <end position="664"/>
    </location>
</feature>
<dbReference type="PANTHER" id="PTHR47447:SF17">
    <property type="entry name" value="OS12G0638900 PROTEIN"/>
    <property type="match status" value="1"/>
</dbReference>
<dbReference type="Proteomes" id="UP000041254">
    <property type="component" value="Unassembled WGS sequence"/>
</dbReference>
<dbReference type="Pfam" id="PF01535">
    <property type="entry name" value="PPR"/>
    <property type="match status" value="1"/>
</dbReference>
<feature type="repeat" description="PPR" evidence="2">
    <location>
        <begin position="237"/>
        <end position="271"/>
    </location>
</feature>
<dbReference type="AlphaFoldDB" id="A0A0G4FNW7"/>
<feature type="region of interest" description="Disordered" evidence="3">
    <location>
        <begin position="592"/>
        <end position="816"/>
    </location>
</feature>
<evidence type="ECO:0000259" key="4">
    <source>
        <dbReference type="Pfam" id="PF17177"/>
    </source>
</evidence>
<feature type="compositionally biased region" description="Basic and acidic residues" evidence="3">
    <location>
        <begin position="107"/>
        <end position="122"/>
    </location>
</feature>
<keyword evidence="1" id="KW-0677">Repeat</keyword>
<dbReference type="Gene3D" id="1.25.40.10">
    <property type="entry name" value="Tetratricopeptide repeat domain"/>
    <property type="match status" value="3"/>
</dbReference>
<feature type="domain" description="PROP1-like PPR" evidence="4">
    <location>
        <begin position="347"/>
        <end position="505"/>
    </location>
</feature>